<gene>
    <name evidence="3" type="ORF">TRIADDRAFT_61457</name>
</gene>
<dbReference type="KEGG" id="tad:TRIADDRAFT_61457"/>
<dbReference type="InParanoid" id="B3SB15"/>
<evidence type="ECO:0000256" key="1">
    <source>
        <dbReference type="RuleBase" id="RU368121"/>
    </source>
</evidence>
<comment type="function">
    <text evidence="1">Catalyses the transfer of galactose onto proteins or lipids.</text>
</comment>
<keyword evidence="1" id="KW-0808">Transferase</keyword>
<dbReference type="GO" id="GO:0005975">
    <property type="term" value="P:carbohydrate metabolic process"/>
    <property type="evidence" value="ECO:0007669"/>
    <property type="project" value="InterPro"/>
</dbReference>
<dbReference type="PRINTS" id="PR02050">
    <property type="entry name" value="B14GALTRFASE"/>
</dbReference>
<dbReference type="STRING" id="10228.B3SB15"/>
<dbReference type="InterPro" id="IPR029044">
    <property type="entry name" value="Nucleotide-diphossugar_trans"/>
</dbReference>
<sequence>MCIGIAVIDCLIGRKQRIRMRKKSKLILALIAFNIIVALAIYHHFNSTKTKHKLAVVIPFRDRFDELMVMVPHLSRYLQSSRINFEIIVVNQVDQWRFNRAALLNVGFHLTNIKSDFDYIILHDVDLLPMSYQLNYAYPEDGPYHISSPDLHPIYKFSSYLGELNLPGIDCSIFDSHLLYFNNNIPQFYTAHIHRAYNIKNKNSAFRHIHDNNRRPRDMKEFYNQRQAKYQRDRVTGLSTLRYRLVSQHQLTVDSAKCRVYNVQLECNLAVTPWCQNKKKKNRNRKVANSTKAKSPKKSLLFAKTNLSV</sequence>
<dbReference type="InterPro" id="IPR003859">
    <property type="entry name" value="Galactosyl_T"/>
</dbReference>
<reference evidence="3 4" key="1">
    <citation type="journal article" date="2008" name="Nature">
        <title>The Trichoplax genome and the nature of placozoans.</title>
        <authorList>
            <person name="Srivastava M."/>
            <person name="Begovic E."/>
            <person name="Chapman J."/>
            <person name="Putnam N.H."/>
            <person name="Hellsten U."/>
            <person name="Kawashima T."/>
            <person name="Kuo A."/>
            <person name="Mitros T."/>
            <person name="Salamov A."/>
            <person name="Carpenter M.L."/>
            <person name="Signorovitch A.Y."/>
            <person name="Moreno M.A."/>
            <person name="Kamm K."/>
            <person name="Grimwood J."/>
            <person name="Schmutz J."/>
            <person name="Shapiro H."/>
            <person name="Grigoriev I.V."/>
            <person name="Buss L.W."/>
            <person name="Schierwater B."/>
            <person name="Dellaporta S.L."/>
            <person name="Rokhsar D.S."/>
        </authorList>
    </citation>
    <scope>NUCLEOTIDE SEQUENCE [LARGE SCALE GENOMIC DNA]</scope>
    <source>
        <strain evidence="3 4">Grell-BS-1999</strain>
    </source>
</reference>
<keyword evidence="1" id="KW-0328">Glycosyltransferase</keyword>
<keyword evidence="1" id="KW-1133">Transmembrane helix</keyword>
<dbReference type="UniPathway" id="UPA00378"/>
<comment type="similarity">
    <text evidence="1">Belongs to the glycosyltransferase 7 family.</text>
</comment>
<evidence type="ECO:0000259" key="2">
    <source>
        <dbReference type="Pfam" id="PF13733"/>
    </source>
</evidence>
<dbReference type="OrthoDB" id="6020664at2759"/>
<dbReference type="PANTHER" id="PTHR19300">
    <property type="entry name" value="BETA-1,4-GALACTOSYLTRANSFERASE"/>
    <property type="match status" value="1"/>
</dbReference>
<dbReference type="Gene3D" id="3.90.550.10">
    <property type="entry name" value="Spore Coat Polysaccharide Biosynthesis Protein SpsA, Chain A"/>
    <property type="match status" value="2"/>
</dbReference>
<accession>B3SB15</accession>
<dbReference type="HOGENOM" id="CLU_044391_5_0_1"/>
<dbReference type="AlphaFoldDB" id="B3SB15"/>
<dbReference type="EMBL" id="DS985263">
    <property type="protein sequence ID" value="EDV20030.1"/>
    <property type="molecule type" value="Genomic_DNA"/>
</dbReference>
<dbReference type="InterPro" id="IPR027995">
    <property type="entry name" value="Galactosyl_T_N"/>
</dbReference>
<dbReference type="Pfam" id="PF13733">
    <property type="entry name" value="Glyco_transf_7N"/>
    <property type="match status" value="1"/>
</dbReference>
<dbReference type="RefSeq" id="XP_002117414.1">
    <property type="nucleotide sequence ID" value="XM_002117378.1"/>
</dbReference>
<comment type="pathway">
    <text evidence="1">Protein modification; protein glycosylation.</text>
</comment>
<dbReference type="GO" id="GO:0030166">
    <property type="term" value="P:proteoglycan biosynthetic process"/>
    <property type="evidence" value="ECO:0000318"/>
    <property type="project" value="GO_Central"/>
</dbReference>
<dbReference type="Proteomes" id="UP000009022">
    <property type="component" value="Unassembled WGS sequence"/>
</dbReference>
<dbReference type="OMA" id="PQTHPKY"/>
<dbReference type="PhylomeDB" id="B3SB15"/>
<dbReference type="GO" id="GO:0046525">
    <property type="term" value="F:xylosylprotein 4-beta-galactosyltransferase activity"/>
    <property type="evidence" value="ECO:0000318"/>
    <property type="project" value="GO_Central"/>
</dbReference>
<evidence type="ECO:0000313" key="3">
    <source>
        <dbReference type="EMBL" id="EDV20030.1"/>
    </source>
</evidence>
<name>B3SB15_TRIAD</name>
<dbReference type="eggNOG" id="KOG3917">
    <property type="taxonomic scope" value="Eukaryota"/>
</dbReference>
<keyword evidence="1" id="KW-0812">Transmembrane</keyword>
<keyword evidence="4" id="KW-1185">Reference proteome</keyword>
<keyword evidence="1" id="KW-0735">Signal-anchor</keyword>
<dbReference type="GO" id="GO:0005794">
    <property type="term" value="C:Golgi apparatus"/>
    <property type="evidence" value="ECO:0000318"/>
    <property type="project" value="GO_Central"/>
</dbReference>
<dbReference type="SUPFAM" id="SSF53448">
    <property type="entry name" value="Nucleotide-diphospho-sugar transferases"/>
    <property type="match status" value="1"/>
</dbReference>
<keyword evidence="1" id="KW-0472">Membrane</keyword>
<dbReference type="PANTHER" id="PTHR19300:SF30">
    <property type="entry name" value="BETA-1,4-GALACTOSYLTRANSFERASE 7"/>
    <property type="match status" value="1"/>
</dbReference>
<feature type="domain" description="Galactosyltransferase N-terminal" evidence="2">
    <location>
        <begin position="46"/>
        <end position="136"/>
    </location>
</feature>
<organism evidence="3 4">
    <name type="scientific">Trichoplax adhaerens</name>
    <name type="common">Trichoplax reptans</name>
    <dbReference type="NCBI Taxonomy" id="10228"/>
    <lineage>
        <taxon>Eukaryota</taxon>
        <taxon>Metazoa</taxon>
        <taxon>Placozoa</taxon>
        <taxon>Uniplacotomia</taxon>
        <taxon>Trichoplacea</taxon>
        <taxon>Trichoplacidae</taxon>
        <taxon>Trichoplax</taxon>
    </lineage>
</organism>
<protein>
    <recommendedName>
        <fullName evidence="1">Beta-1,4-galactosyltransferase</fullName>
        <ecNumber evidence="1">2.4.1.-</ecNumber>
    </recommendedName>
</protein>
<dbReference type="GeneID" id="6758679"/>
<feature type="transmembrane region" description="Helical" evidence="1">
    <location>
        <begin position="26"/>
        <end position="45"/>
    </location>
</feature>
<dbReference type="CTD" id="6758679"/>
<evidence type="ECO:0000313" key="4">
    <source>
        <dbReference type="Proteomes" id="UP000009022"/>
    </source>
</evidence>
<keyword evidence="1" id="KW-0325">Glycoprotein</keyword>
<dbReference type="EC" id="2.4.1.-" evidence="1"/>
<proteinExistence type="inferred from homology"/>